<dbReference type="Proteomes" id="UP000033673">
    <property type="component" value="Unassembled WGS sequence"/>
</dbReference>
<feature type="domain" description="Putative Na+/H+ antiporter N-terminal" evidence="8">
    <location>
        <begin position="2"/>
        <end position="88"/>
    </location>
</feature>
<dbReference type="GO" id="GO:0005886">
    <property type="term" value="C:plasma membrane"/>
    <property type="evidence" value="ECO:0007669"/>
    <property type="project" value="UniProtKB-SubCell"/>
</dbReference>
<evidence type="ECO:0000256" key="6">
    <source>
        <dbReference type="SAM" id="Phobius"/>
    </source>
</evidence>
<dbReference type="PATRIC" id="fig|579748.3.peg.3734"/>
<sequence>MNPVVISVCVMLALALMRVNVVVALTFSAIVGGLVSGMELNQAVAAFESGLGGGATIALSYAMLGTFAVAISRSGITDLLANSVIKRIHGKENASASTGLKYAVLVALVLVTMSSQNIIPVHIAFIPILIPPLLGVFAKLNLDRRMIACILTFGLVTPYMVLPIGFGGIFLNNILLKNLHDNGLADVVASQVPIAMLLPAAGMVFGLLTAILFSYRKPRQYQETELTHVDENPSTINKKNILVAVVGIIAALSVQLSTGSMIIGGLAGFMVFTFGGVIAWKETHDVFTKGVHMMAMIGFIMIAAAGFAAVMKQTGGVESLVEALANSIGDNKPLAALLMLVVGLLVTMGIGSSFSTIPILATIYVPLAAAFGFSPMATIALVGTAAALGDAGSPASDSTLGPTSGLNADGQHEHIWETVVPTFIHYNIPLIVFGWIAAMVL</sequence>
<protein>
    <submittedName>
        <fullName evidence="9">Sodium:proton antiporter</fullName>
    </submittedName>
</protein>
<keyword evidence="5 6" id="KW-0472">Membrane</keyword>
<dbReference type="Pfam" id="PF03553">
    <property type="entry name" value="Na_H_antiporter"/>
    <property type="match status" value="1"/>
</dbReference>
<dbReference type="STRING" id="579748.TW81_18095"/>
<feature type="transmembrane region" description="Helical" evidence="6">
    <location>
        <begin position="191"/>
        <end position="213"/>
    </location>
</feature>
<keyword evidence="3 6" id="KW-0812">Transmembrane</keyword>
<evidence type="ECO:0000256" key="1">
    <source>
        <dbReference type="ARBA" id="ARBA00004651"/>
    </source>
</evidence>
<evidence type="ECO:0000313" key="10">
    <source>
        <dbReference type="Proteomes" id="UP000033673"/>
    </source>
</evidence>
<dbReference type="PANTHER" id="PTHR37821">
    <property type="entry name" value="AMINO ACID TRANSPORTER YUIF-RELATED"/>
    <property type="match status" value="1"/>
</dbReference>
<proteinExistence type="predicted"/>
<evidence type="ECO:0000259" key="7">
    <source>
        <dbReference type="Pfam" id="PF03553"/>
    </source>
</evidence>
<keyword evidence="4 6" id="KW-1133">Transmembrane helix</keyword>
<feature type="transmembrane region" description="Helical" evidence="6">
    <location>
        <begin position="150"/>
        <end position="171"/>
    </location>
</feature>
<comment type="caution">
    <text evidence="9">The sequence shown here is derived from an EMBL/GenBank/DDBJ whole genome shotgun (WGS) entry which is preliminary data.</text>
</comment>
<feature type="transmembrane region" description="Helical" evidence="6">
    <location>
        <begin position="334"/>
        <end position="351"/>
    </location>
</feature>
<keyword evidence="2" id="KW-1003">Cell membrane</keyword>
<name>A0A0F4NF46_9VIBR</name>
<dbReference type="Pfam" id="PF13726">
    <property type="entry name" value="Na_H_antiport_2"/>
    <property type="match status" value="1"/>
</dbReference>
<evidence type="ECO:0000259" key="8">
    <source>
        <dbReference type="Pfam" id="PF13726"/>
    </source>
</evidence>
<accession>A0A0F4NF46</accession>
<feature type="transmembrane region" description="Helical" evidence="6">
    <location>
        <begin position="52"/>
        <end position="72"/>
    </location>
</feature>
<feature type="transmembrane region" description="Helical" evidence="6">
    <location>
        <begin position="240"/>
        <end position="256"/>
    </location>
</feature>
<feature type="transmembrane region" description="Helical" evidence="6">
    <location>
        <begin position="119"/>
        <end position="138"/>
    </location>
</feature>
<evidence type="ECO:0000256" key="3">
    <source>
        <dbReference type="ARBA" id="ARBA00022692"/>
    </source>
</evidence>
<dbReference type="EMBL" id="JXXV01000038">
    <property type="protein sequence ID" value="KJY81468.1"/>
    <property type="molecule type" value="Genomic_DNA"/>
</dbReference>
<feature type="transmembrane region" description="Helical" evidence="6">
    <location>
        <begin position="423"/>
        <end position="440"/>
    </location>
</feature>
<comment type="subcellular location">
    <subcellularLocation>
        <location evidence="1">Cell membrane</location>
        <topology evidence="1">Multi-pass membrane protein</topology>
    </subcellularLocation>
</comment>
<feature type="transmembrane region" description="Helical" evidence="6">
    <location>
        <begin position="292"/>
        <end position="311"/>
    </location>
</feature>
<dbReference type="PANTHER" id="PTHR37821:SF1">
    <property type="entry name" value="AMINO ACID TRANSPORTER YUIF-RELATED"/>
    <property type="match status" value="1"/>
</dbReference>
<reference evidence="9 10" key="1">
    <citation type="journal article" date="2015" name="BMC Genomics">
        <title>Genome mining reveals unlocked bioactive potential of marine Gram-negative bacteria.</title>
        <authorList>
            <person name="Machado H."/>
            <person name="Sonnenschein E.C."/>
            <person name="Melchiorsen J."/>
            <person name="Gram L."/>
        </authorList>
    </citation>
    <scope>NUCLEOTIDE SEQUENCE [LARGE SCALE GENOMIC DNA]</scope>
    <source>
        <strain evidence="9 10">S2757</strain>
    </source>
</reference>
<organism evidence="9 10">
    <name type="scientific">Vibrio galatheae</name>
    <dbReference type="NCBI Taxonomy" id="579748"/>
    <lineage>
        <taxon>Bacteria</taxon>
        <taxon>Pseudomonadati</taxon>
        <taxon>Pseudomonadota</taxon>
        <taxon>Gammaproteobacteria</taxon>
        <taxon>Vibrionales</taxon>
        <taxon>Vibrionaceae</taxon>
        <taxon>Vibrio</taxon>
    </lineage>
</organism>
<evidence type="ECO:0000313" key="9">
    <source>
        <dbReference type="EMBL" id="KJY81468.1"/>
    </source>
</evidence>
<dbReference type="AlphaFoldDB" id="A0A0F4NF46"/>
<dbReference type="PRINTS" id="PR00173">
    <property type="entry name" value="EDTRNSPORT"/>
</dbReference>
<dbReference type="InterPro" id="IPR052576">
    <property type="entry name" value="AA_Transporter-Related"/>
</dbReference>
<evidence type="ECO:0000256" key="5">
    <source>
        <dbReference type="ARBA" id="ARBA00023136"/>
    </source>
</evidence>
<dbReference type="OrthoDB" id="9772446at2"/>
<gene>
    <name evidence="9" type="ORF">TW81_18095</name>
</gene>
<dbReference type="RefSeq" id="WP_045957149.1">
    <property type="nucleotide sequence ID" value="NZ_JXXV01000038.1"/>
</dbReference>
<feature type="transmembrane region" description="Helical" evidence="6">
    <location>
        <begin position="262"/>
        <end position="280"/>
    </location>
</feature>
<feature type="transmembrane region" description="Helical" evidence="6">
    <location>
        <begin position="363"/>
        <end position="388"/>
    </location>
</feature>
<evidence type="ECO:0000256" key="4">
    <source>
        <dbReference type="ARBA" id="ARBA00022989"/>
    </source>
</evidence>
<keyword evidence="10" id="KW-1185">Reference proteome</keyword>
<dbReference type="InterPro" id="IPR018461">
    <property type="entry name" value="Na/H_Antiport_NhaC-like_C"/>
</dbReference>
<dbReference type="InterPro" id="IPR032813">
    <property type="entry name" value="Na_H_antiport_N"/>
</dbReference>
<feature type="domain" description="Na+/H+ antiporter NhaC-like C-terminal" evidence="7">
    <location>
        <begin position="151"/>
        <end position="435"/>
    </location>
</feature>
<evidence type="ECO:0000256" key="2">
    <source>
        <dbReference type="ARBA" id="ARBA00022475"/>
    </source>
</evidence>